<protein>
    <submittedName>
        <fullName evidence="1">Uncharacterized protein</fullName>
    </submittedName>
</protein>
<keyword evidence="2" id="KW-1185">Reference proteome</keyword>
<evidence type="ECO:0000313" key="2">
    <source>
        <dbReference type="Proteomes" id="UP000747399"/>
    </source>
</evidence>
<proteinExistence type="predicted"/>
<evidence type="ECO:0000313" key="1">
    <source>
        <dbReference type="EMBL" id="GIL49016.1"/>
    </source>
</evidence>
<sequence>MAWIPREQNTITDFFSKIRESCDWQLSPDWFQWLEWRWGPHTVDRFASDHNKQLERLNSLFYCPGAEAVDCFTQHWTGENNWCNPPFALIGRLGRFMEEQQVVVTVIVLVWQSAVWRPLLCPTGQWSPAVVDTMVLPSAEELFP</sequence>
<dbReference type="Proteomes" id="UP000747399">
    <property type="component" value="Unassembled WGS sequence"/>
</dbReference>
<organism evidence="1 2">
    <name type="scientific">Volvox africanus</name>
    <dbReference type="NCBI Taxonomy" id="51714"/>
    <lineage>
        <taxon>Eukaryota</taxon>
        <taxon>Viridiplantae</taxon>
        <taxon>Chlorophyta</taxon>
        <taxon>core chlorophytes</taxon>
        <taxon>Chlorophyceae</taxon>
        <taxon>CS clade</taxon>
        <taxon>Chlamydomonadales</taxon>
        <taxon>Volvocaceae</taxon>
        <taxon>Volvox</taxon>
    </lineage>
</organism>
<reference evidence="1" key="1">
    <citation type="journal article" date="2021" name="Proc. Natl. Acad. Sci. U.S.A.">
        <title>Three genomes in the algal genus Volvox reveal the fate of a haploid sex-determining region after a transition to homothallism.</title>
        <authorList>
            <person name="Yamamoto K."/>
            <person name="Hamaji T."/>
            <person name="Kawai-Toyooka H."/>
            <person name="Matsuzaki R."/>
            <person name="Takahashi F."/>
            <person name="Nishimura Y."/>
            <person name="Kawachi M."/>
            <person name="Noguchi H."/>
            <person name="Minakuchi Y."/>
            <person name="Umen J.G."/>
            <person name="Toyoda A."/>
            <person name="Nozaki H."/>
        </authorList>
    </citation>
    <scope>NUCLEOTIDE SEQUENCE</scope>
    <source>
        <strain evidence="1">NIES-3780</strain>
    </source>
</reference>
<dbReference type="AlphaFoldDB" id="A0A8J4AW05"/>
<comment type="caution">
    <text evidence="1">The sequence shown here is derived from an EMBL/GenBank/DDBJ whole genome shotgun (WGS) entry which is preliminary data.</text>
</comment>
<accession>A0A8J4AW05</accession>
<dbReference type="PANTHER" id="PTHR33050:SF7">
    <property type="entry name" value="RIBONUCLEASE H"/>
    <property type="match status" value="1"/>
</dbReference>
<dbReference type="InterPro" id="IPR052055">
    <property type="entry name" value="Hepadnavirus_pol/RT"/>
</dbReference>
<name>A0A8J4AW05_9CHLO</name>
<gene>
    <name evidence="1" type="ORF">Vafri_5502</name>
</gene>
<dbReference type="PANTHER" id="PTHR33050">
    <property type="entry name" value="REVERSE TRANSCRIPTASE DOMAIN-CONTAINING PROTEIN"/>
    <property type="match status" value="1"/>
</dbReference>
<dbReference type="EMBL" id="BNCO01000006">
    <property type="protein sequence ID" value="GIL49016.1"/>
    <property type="molecule type" value="Genomic_DNA"/>
</dbReference>